<dbReference type="EMBL" id="BIXY01000065">
    <property type="protein sequence ID" value="GCF10274.1"/>
    <property type="molecule type" value="Genomic_DNA"/>
</dbReference>
<dbReference type="CDD" id="cd07516">
    <property type="entry name" value="HAD_Pase"/>
    <property type="match status" value="1"/>
</dbReference>
<dbReference type="SFLD" id="SFLDG01140">
    <property type="entry name" value="C2.B:_Phosphomannomutase_and_P"/>
    <property type="match status" value="1"/>
</dbReference>
<dbReference type="PANTHER" id="PTHR10000:SF8">
    <property type="entry name" value="HAD SUPERFAMILY HYDROLASE-LIKE, TYPE 3"/>
    <property type="match status" value="1"/>
</dbReference>
<dbReference type="InterPro" id="IPR000150">
    <property type="entry name" value="Cof"/>
</dbReference>
<dbReference type="PROSITE" id="PS01229">
    <property type="entry name" value="COF_2"/>
    <property type="match status" value="1"/>
</dbReference>
<dbReference type="Gene3D" id="3.40.50.1000">
    <property type="entry name" value="HAD superfamily/HAD-like"/>
    <property type="match status" value="1"/>
</dbReference>
<keyword evidence="2" id="KW-1185">Reference proteome</keyword>
<dbReference type="Proteomes" id="UP000322530">
    <property type="component" value="Unassembled WGS sequence"/>
</dbReference>
<comment type="caution">
    <text evidence="1">The sequence shown here is derived from an EMBL/GenBank/DDBJ whole genome shotgun (WGS) entry which is preliminary data.</text>
</comment>
<organism evidence="1 2">
    <name type="scientific">Dictyobacter arantiisoli</name>
    <dbReference type="NCBI Taxonomy" id="2014874"/>
    <lineage>
        <taxon>Bacteria</taxon>
        <taxon>Bacillati</taxon>
        <taxon>Chloroflexota</taxon>
        <taxon>Ktedonobacteria</taxon>
        <taxon>Ktedonobacterales</taxon>
        <taxon>Dictyobacteraceae</taxon>
        <taxon>Dictyobacter</taxon>
    </lineage>
</organism>
<dbReference type="PANTHER" id="PTHR10000">
    <property type="entry name" value="PHOSPHOSERINE PHOSPHATASE"/>
    <property type="match status" value="1"/>
</dbReference>
<dbReference type="GO" id="GO:0016791">
    <property type="term" value="F:phosphatase activity"/>
    <property type="evidence" value="ECO:0007669"/>
    <property type="project" value="TreeGrafter"/>
</dbReference>
<reference evidence="1 2" key="1">
    <citation type="submission" date="2019-01" db="EMBL/GenBank/DDBJ databases">
        <title>Draft genome sequence of Dictyobacter sp. Uno17.</title>
        <authorList>
            <person name="Wang C.M."/>
            <person name="Zheng Y."/>
            <person name="Sakai Y."/>
            <person name="Abe K."/>
            <person name="Yokota A."/>
            <person name="Yabe S."/>
        </authorList>
    </citation>
    <scope>NUCLEOTIDE SEQUENCE [LARGE SCALE GENOMIC DNA]</scope>
    <source>
        <strain evidence="1 2">Uno17</strain>
    </source>
</reference>
<protein>
    <submittedName>
        <fullName evidence="1">Haloacid dehalogenase</fullName>
    </submittedName>
</protein>
<dbReference type="SFLD" id="SFLDS00003">
    <property type="entry name" value="Haloacid_Dehalogenase"/>
    <property type="match status" value="1"/>
</dbReference>
<dbReference type="NCBIfam" id="TIGR00099">
    <property type="entry name" value="Cof-subfamily"/>
    <property type="match status" value="1"/>
</dbReference>
<gene>
    <name evidence="1" type="ORF">KDI_38380</name>
</gene>
<dbReference type="SUPFAM" id="SSF56784">
    <property type="entry name" value="HAD-like"/>
    <property type="match status" value="1"/>
</dbReference>
<proteinExistence type="predicted"/>
<evidence type="ECO:0000313" key="2">
    <source>
        <dbReference type="Proteomes" id="UP000322530"/>
    </source>
</evidence>
<dbReference type="Pfam" id="PF08282">
    <property type="entry name" value="Hydrolase_3"/>
    <property type="match status" value="1"/>
</dbReference>
<sequence length="297" mass="32204">MITQPANIQLIAIDIDGTLLTPQKTISSRTREAIQAAQEAGIIVTLATARRYENSKHFADELGIDIPLITCDGALIIDHPAADVLHTQLLEAHIAQQAVDILIEYDLQPIIHHIDGTMEQTWSGLAEFDNPELAGYFQEFPRVHRLTHAQLCLGQPDPIRVVSFASEEAIARVAPFVAQLPCAWNTIKRGNYGTAEITIMHADCSKATGVLRLAHHLNIPLANVMALGDNNNDREMIKAAGWGVAMGQAPAEVKAIANAVTTTNLEDGVAVAIERYALGSERARNEASNSLNRATCL</sequence>
<name>A0A5A5TH33_9CHLR</name>
<dbReference type="NCBIfam" id="TIGR01484">
    <property type="entry name" value="HAD-SF-IIB"/>
    <property type="match status" value="1"/>
</dbReference>
<dbReference type="InterPro" id="IPR006379">
    <property type="entry name" value="HAD-SF_hydro_IIB"/>
</dbReference>
<evidence type="ECO:0000313" key="1">
    <source>
        <dbReference type="EMBL" id="GCF10274.1"/>
    </source>
</evidence>
<dbReference type="InterPro" id="IPR036412">
    <property type="entry name" value="HAD-like_sf"/>
</dbReference>
<dbReference type="AlphaFoldDB" id="A0A5A5TH33"/>
<dbReference type="InterPro" id="IPR023214">
    <property type="entry name" value="HAD_sf"/>
</dbReference>
<dbReference type="GO" id="GO:0000287">
    <property type="term" value="F:magnesium ion binding"/>
    <property type="evidence" value="ECO:0007669"/>
    <property type="project" value="TreeGrafter"/>
</dbReference>
<dbReference type="Gene3D" id="3.30.1240.10">
    <property type="match status" value="1"/>
</dbReference>
<dbReference type="RefSeq" id="WP_172632255.1">
    <property type="nucleotide sequence ID" value="NZ_BIXY01000065.1"/>
</dbReference>
<accession>A0A5A5TH33</accession>
<dbReference type="GO" id="GO:0005829">
    <property type="term" value="C:cytosol"/>
    <property type="evidence" value="ECO:0007669"/>
    <property type="project" value="TreeGrafter"/>
</dbReference>
<dbReference type="PROSITE" id="PS01228">
    <property type="entry name" value="COF_1"/>
    <property type="match status" value="1"/>
</dbReference>